<evidence type="ECO:0000256" key="1">
    <source>
        <dbReference type="SAM" id="MobiDB-lite"/>
    </source>
</evidence>
<organism evidence="2">
    <name type="scientific">Arundo donax</name>
    <name type="common">Giant reed</name>
    <name type="synonym">Donax arundinaceus</name>
    <dbReference type="NCBI Taxonomy" id="35708"/>
    <lineage>
        <taxon>Eukaryota</taxon>
        <taxon>Viridiplantae</taxon>
        <taxon>Streptophyta</taxon>
        <taxon>Embryophyta</taxon>
        <taxon>Tracheophyta</taxon>
        <taxon>Spermatophyta</taxon>
        <taxon>Magnoliopsida</taxon>
        <taxon>Liliopsida</taxon>
        <taxon>Poales</taxon>
        <taxon>Poaceae</taxon>
        <taxon>PACMAD clade</taxon>
        <taxon>Arundinoideae</taxon>
        <taxon>Arundineae</taxon>
        <taxon>Arundo</taxon>
    </lineage>
</organism>
<dbReference type="AlphaFoldDB" id="A0A0A8YI07"/>
<reference evidence="2" key="2">
    <citation type="journal article" date="2015" name="Data Brief">
        <title>Shoot transcriptome of the giant reed, Arundo donax.</title>
        <authorList>
            <person name="Barrero R.A."/>
            <person name="Guerrero F.D."/>
            <person name="Moolhuijzen P."/>
            <person name="Goolsby J.A."/>
            <person name="Tidwell J."/>
            <person name="Bellgard S.E."/>
            <person name="Bellgard M.I."/>
        </authorList>
    </citation>
    <scope>NUCLEOTIDE SEQUENCE</scope>
    <source>
        <tissue evidence="2">Shoot tissue taken approximately 20 cm above the soil surface</tissue>
    </source>
</reference>
<dbReference type="EMBL" id="GBRH01275358">
    <property type="protein sequence ID" value="JAD22537.1"/>
    <property type="molecule type" value="Transcribed_RNA"/>
</dbReference>
<reference evidence="2" key="1">
    <citation type="submission" date="2014-09" db="EMBL/GenBank/DDBJ databases">
        <authorList>
            <person name="Magalhaes I.L.F."/>
            <person name="Oliveira U."/>
            <person name="Santos F.R."/>
            <person name="Vidigal T.H.D.A."/>
            <person name="Brescovit A.D."/>
            <person name="Santos A.J."/>
        </authorList>
    </citation>
    <scope>NUCLEOTIDE SEQUENCE</scope>
    <source>
        <tissue evidence="2">Shoot tissue taken approximately 20 cm above the soil surface</tissue>
    </source>
</reference>
<name>A0A0A8YI07_ARUDO</name>
<accession>A0A0A8YI07</accession>
<feature type="region of interest" description="Disordered" evidence="1">
    <location>
        <begin position="1"/>
        <end position="26"/>
    </location>
</feature>
<evidence type="ECO:0000313" key="2">
    <source>
        <dbReference type="EMBL" id="JAD22537.1"/>
    </source>
</evidence>
<protein>
    <submittedName>
        <fullName evidence="2">Uncharacterized protein</fullName>
    </submittedName>
</protein>
<proteinExistence type="predicted"/>
<sequence>MSTRAETGHTRPMRPRPAQNSWAETR</sequence>